<proteinExistence type="predicted"/>
<sequence>MILSTIHEIKNIPRLKEAGADALIFGLDELSIRACRTFLWEQLPEIKACCERYQVKLYINALRFFMEDEMDLVRRFLKLAKELSVDGIYYGDEGFYQEAKAIGFEDRLVYQPETLITNSSDIDFYLGLGIQSVSLAHECTLEEIAAMTRNQKNVEVLISGYFSILYSRRPLLTNYKNQIHSNQIQTDRMYTLIESTRTARMPILEDRFGTTIYSEAPIQSFKELPILKEHGLSRFRIDSLFFDDEWTIQVLQAYKTKGDLPGSNRWYYQKTMTKKEDGDV</sequence>
<dbReference type="GO" id="GO:0008233">
    <property type="term" value="F:peptidase activity"/>
    <property type="evidence" value="ECO:0007669"/>
    <property type="project" value="UniProtKB-KW"/>
</dbReference>
<name>A0A7W8FVX7_9FIRM</name>
<keyword evidence="1" id="KW-0378">Hydrolase</keyword>
<dbReference type="Pfam" id="PF01136">
    <property type="entry name" value="Peptidase_U32"/>
    <property type="match status" value="1"/>
</dbReference>
<gene>
    <name evidence="1" type="ORF">HNQ43_000092</name>
</gene>
<keyword evidence="1" id="KW-0645">Protease</keyword>
<dbReference type="PANTHER" id="PTHR30217:SF12">
    <property type="entry name" value="U32 FAMILY PEPTIDASE"/>
    <property type="match status" value="1"/>
</dbReference>
<organism evidence="1 2">
    <name type="scientific">Faecalicoccus acidiformans</name>
    <dbReference type="NCBI Taxonomy" id="915173"/>
    <lineage>
        <taxon>Bacteria</taxon>
        <taxon>Bacillati</taxon>
        <taxon>Bacillota</taxon>
        <taxon>Erysipelotrichia</taxon>
        <taxon>Erysipelotrichales</taxon>
        <taxon>Erysipelotrichaceae</taxon>
        <taxon>Faecalicoccus</taxon>
    </lineage>
</organism>
<evidence type="ECO:0000313" key="1">
    <source>
        <dbReference type="EMBL" id="MBB5184059.1"/>
    </source>
</evidence>
<protein>
    <submittedName>
        <fullName evidence="1">Putative protease</fullName>
        <ecNumber evidence="1">3.4.-.-</ecNumber>
    </submittedName>
</protein>
<dbReference type="RefSeq" id="WP_183373758.1">
    <property type="nucleotide sequence ID" value="NZ_JACHHD010000001.1"/>
</dbReference>
<dbReference type="InterPro" id="IPR001539">
    <property type="entry name" value="Peptidase_U32"/>
</dbReference>
<dbReference type="Proteomes" id="UP000521313">
    <property type="component" value="Unassembled WGS sequence"/>
</dbReference>
<dbReference type="EMBL" id="JACHHD010000001">
    <property type="protein sequence ID" value="MBB5184059.1"/>
    <property type="molecule type" value="Genomic_DNA"/>
</dbReference>
<dbReference type="AlphaFoldDB" id="A0A7W8FVX7"/>
<comment type="caution">
    <text evidence="1">The sequence shown here is derived from an EMBL/GenBank/DDBJ whole genome shotgun (WGS) entry which is preliminary data.</text>
</comment>
<evidence type="ECO:0000313" key="2">
    <source>
        <dbReference type="Proteomes" id="UP000521313"/>
    </source>
</evidence>
<dbReference type="InterPro" id="IPR051454">
    <property type="entry name" value="RNA/ubiquinone_mod_enzymes"/>
</dbReference>
<dbReference type="GO" id="GO:0006508">
    <property type="term" value="P:proteolysis"/>
    <property type="evidence" value="ECO:0007669"/>
    <property type="project" value="UniProtKB-KW"/>
</dbReference>
<dbReference type="PANTHER" id="PTHR30217">
    <property type="entry name" value="PEPTIDASE U32 FAMILY"/>
    <property type="match status" value="1"/>
</dbReference>
<accession>A0A7W8FVX7</accession>
<reference evidence="1 2" key="1">
    <citation type="submission" date="2020-08" db="EMBL/GenBank/DDBJ databases">
        <title>Genomic Encyclopedia of Type Strains, Phase IV (KMG-IV): sequencing the most valuable type-strain genomes for metagenomic binning, comparative biology and taxonomic classification.</title>
        <authorList>
            <person name="Goeker M."/>
        </authorList>
    </citation>
    <scope>NUCLEOTIDE SEQUENCE [LARGE SCALE GENOMIC DNA]</scope>
    <source>
        <strain evidence="1 2">DSM 26963</strain>
    </source>
</reference>
<dbReference type="EC" id="3.4.-.-" evidence="1"/>